<evidence type="ECO:0000313" key="2">
    <source>
        <dbReference type="EMBL" id="MBD8022576.1"/>
    </source>
</evidence>
<evidence type="ECO:0000256" key="1">
    <source>
        <dbReference type="SAM" id="Phobius"/>
    </source>
</evidence>
<name>A0ABR8WZS1_9MICO</name>
<dbReference type="RefSeq" id="WP_191764125.1">
    <property type="nucleotide sequence ID" value="NZ_JACSPM010000001.1"/>
</dbReference>
<reference evidence="2 3" key="1">
    <citation type="submission" date="2020-08" db="EMBL/GenBank/DDBJ databases">
        <title>A Genomic Blueprint of the Chicken Gut Microbiome.</title>
        <authorList>
            <person name="Gilroy R."/>
            <person name="Ravi A."/>
            <person name="Getino M."/>
            <person name="Pursley I."/>
            <person name="Horton D.L."/>
            <person name="Alikhan N.-F."/>
            <person name="Baker D."/>
            <person name="Gharbi K."/>
            <person name="Hall N."/>
            <person name="Watson M."/>
            <person name="Adriaenssens E.M."/>
            <person name="Foster-Nyarko E."/>
            <person name="Jarju S."/>
            <person name="Secka A."/>
            <person name="Antonio M."/>
            <person name="Oren A."/>
            <person name="Chaudhuri R."/>
            <person name="La Ragione R.M."/>
            <person name="Hildebrand F."/>
            <person name="Pallen M.J."/>
        </authorList>
    </citation>
    <scope>NUCLEOTIDE SEQUENCE [LARGE SCALE GENOMIC DNA]</scope>
    <source>
        <strain evidence="2 3">Sa1CUA4</strain>
    </source>
</reference>
<dbReference type="Proteomes" id="UP000602532">
    <property type="component" value="Unassembled WGS sequence"/>
</dbReference>
<feature type="transmembrane region" description="Helical" evidence="1">
    <location>
        <begin position="90"/>
        <end position="108"/>
    </location>
</feature>
<accession>A0ABR8WZS1</accession>
<comment type="caution">
    <text evidence="2">The sequence shown here is derived from an EMBL/GenBank/DDBJ whole genome shotgun (WGS) entry which is preliminary data.</text>
</comment>
<gene>
    <name evidence="2" type="ORF">H9622_03100</name>
</gene>
<feature type="transmembrane region" description="Helical" evidence="1">
    <location>
        <begin position="148"/>
        <end position="169"/>
    </location>
</feature>
<feature type="transmembrane region" description="Helical" evidence="1">
    <location>
        <begin position="114"/>
        <end position="136"/>
    </location>
</feature>
<organism evidence="2 3">
    <name type="scientific">Microbacterium gallinarum</name>
    <dbReference type="NCBI Taxonomy" id="2762209"/>
    <lineage>
        <taxon>Bacteria</taxon>
        <taxon>Bacillati</taxon>
        <taxon>Actinomycetota</taxon>
        <taxon>Actinomycetes</taxon>
        <taxon>Micrococcales</taxon>
        <taxon>Microbacteriaceae</taxon>
        <taxon>Microbacterium</taxon>
    </lineage>
</organism>
<protein>
    <submittedName>
        <fullName evidence="2">Uncharacterized protein</fullName>
    </submittedName>
</protein>
<keyword evidence="3" id="KW-1185">Reference proteome</keyword>
<evidence type="ECO:0000313" key="3">
    <source>
        <dbReference type="Proteomes" id="UP000602532"/>
    </source>
</evidence>
<feature type="transmembrane region" description="Helical" evidence="1">
    <location>
        <begin position="27"/>
        <end position="51"/>
    </location>
</feature>
<keyword evidence="1" id="KW-1133">Transmembrane helix</keyword>
<sequence length="191" mass="18303">MTTAIPTADAGPDASPRARSIRAGFRGVVPSGAAVAAWGAGLIELALGAGALTNGGAARGAGAALVALGAAALVWGAATLVRGRIIVPRTGVAASLAGLAAAVAALAADPVRTSLAAIGALAVLLLVTALACASRVRRRGGRADAAPPRVWAILAASVVVAALVTPALAATDAGRSAVPHGRHGITDPGHH</sequence>
<keyword evidence="1" id="KW-0812">Transmembrane</keyword>
<proteinExistence type="predicted"/>
<keyword evidence="1" id="KW-0472">Membrane</keyword>
<feature type="transmembrane region" description="Helical" evidence="1">
    <location>
        <begin position="57"/>
        <end position="78"/>
    </location>
</feature>
<dbReference type="EMBL" id="JACSPM010000001">
    <property type="protein sequence ID" value="MBD8022576.1"/>
    <property type="molecule type" value="Genomic_DNA"/>
</dbReference>